<gene>
    <name evidence="2" type="ORF">QVE165_LOCUS142</name>
</gene>
<feature type="compositionally biased region" description="Basic and acidic residues" evidence="1">
    <location>
        <begin position="25"/>
        <end position="41"/>
    </location>
</feature>
<organism evidence="2 3">
    <name type="scientific">Adineta steineri</name>
    <dbReference type="NCBI Taxonomy" id="433720"/>
    <lineage>
        <taxon>Eukaryota</taxon>
        <taxon>Metazoa</taxon>
        <taxon>Spiralia</taxon>
        <taxon>Gnathifera</taxon>
        <taxon>Rotifera</taxon>
        <taxon>Eurotatoria</taxon>
        <taxon>Bdelloidea</taxon>
        <taxon>Adinetida</taxon>
        <taxon>Adinetidae</taxon>
        <taxon>Adineta</taxon>
    </lineage>
</organism>
<sequence>MHFVLVLNSKKGELAKLKRQIESYEHEHTNGINEHSDDEGVRAGYNSGTDDERSNEAFANLRARSTSPVHTTTALKDTEHMTNGEHKRPRSVTSDTDTSGDEDLYMEDEVHEIQVPIHASSQSEMNHNLNLNPSQDSLLDLGDDRMDYRPSTISKHHQRRKYVTGVNSISTRPYLSHAGAGIPPTLETPTLPEESQTTEDLLEKI</sequence>
<evidence type="ECO:0000313" key="2">
    <source>
        <dbReference type="EMBL" id="CAF0729565.1"/>
    </source>
</evidence>
<comment type="caution">
    <text evidence="2">The sequence shown here is derived from an EMBL/GenBank/DDBJ whole genome shotgun (WGS) entry which is preliminary data.</text>
</comment>
<name>A0A813MZM9_9BILA</name>
<dbReference type="Proteomes" id="UP000663832">
    <property type="component" value="Unassembled WGS sequence"/>
</dbReference>
<feature type="compositionally biased region" description="Low complexity" evidence="1">
    <location>
        <begin position="183"/>
        <end position="199"/>
    </location>
</feature>
<feature type="region of interest" description="Disordered" evidence="1">
    <location>
        <begin position="173"/>
        <end position="205"/>
    </location>
</feature>
<protein>
    <submittedName>
        <fullName evidence="2">Uncharacterized protein</fullName>
    </submittedName>
</protein>
<feature type="compositionally biased region" description="Polar residues" evidence="1">
    <location>
        <begin position="63"/>
        <end position="75"/>
    </location>
</feature>
<keyword evidence="3" id="KW-1185">Reference proteome</keyword>
<dbReference type="AlphaFoldDB" id="A0A813MZM9"/>
<reference evidence="2" key="1">
    <citation type="submission" date="2021-02" db="EMBL/GenBank/DDBJ databases">
        <authorList>
            <person name="Nowell W R."/>
        </authorList>
    </citation>
    <scope>NUCLEOTIDE SEQUENCE</scope>
</reference>
<evidence type="ECO:0000256" key="1">
    <source>
        <dbReference type="SAM" id="MobiDB-lite"/>
    </source>
</evidence>
<feature type="region of interest" description="Disordered" evidence="1">
    <location>
        <begin position="25"/>
        <end position="99"/>
    </location>
</feature>
<proteinExistence type="predicted"/>
<feature type="compositionally biased region" description="Basic and acidic residues" evidence="1">
    <location>
        <begin position="76"/>
        <end position="86"/>
    </location>
</feature>
<dbReference type="EMBL" id="CAJNOM010000001">
    <property type="protein sequence ID" value="CAF0729565.1"/>
    <property type="molecule type" value="Genomic_DNA"/>
</dbReference>
<dbReference type="OrthoDB" id="10017102at2759"/>
<evidence type="ECO:0000313" key="3">
    <source>
        <dbReference type="Proteomes" id="UP000663832"/>
    </source>
</evidence>
<accession>A0A813MZM9</accession>